<evidence type="ECO:0000256" key="10">
    <source>
        <dbReference type="ARBA" id="ARBA00030554"/>
    </source>
</evidence>
<comment type="catalytic activity">
    <reaction evidence="11">
        <text>4-demethyl-7-[(3S)-3-amino-3-carboxypropyl]wyosine(37) in tRNA(Phe) + S-adenosyl-L-methionine = 7-[(3S)-3-amino-3-carboxypropyl]wyosine(37) in tRNA(Phe) + S-adenosyl-L-homocysteine + H(+)</text>
        <dbReference type="Rhea" id="RHEA:36635"/>
        <dbReference type="Rhea" id="RHEA-COMP:10378"/>
        <dbReference type="Rhea" id="RHEA-COMP:10379"/>
        <dbReference type="ChEBI" id="CHEBI:15378"/>
        <dbReference type="ChEBI" id="CHEBI:57856"/>
        <dbReference type="ChEBI" id="CHEBI:59789"/>
        <dbReference type="ChEBI" id="CHEBI:73543"/>
        <dbReference type="ChEBI" id="CHEBI:73550"/>
        <dbReference type="EC" id="2.1.1.282"/>
    </reaction>
</comment>
<evidence type="ECO:0000256" key="2">
    <source>
        <dbReference type="ARBA" id="ARBA00008569"/>
    </source>
</evidence>
<organism evidence="14 15">
    <name type="scientific">Amphiprion percula</name>
    <name type="common">Orange clownfish</name>
    <name type="synonym">Lutjanus percula</name>
    <dbReference type="NCBI Taxonomy" id="161767"/>
    <lineage>
        <taxon>Eukaryota</taxon>
        <taxon>Metazoa</taxon>
        <taxon>Chordata</taxon>
        <taxon>Craniata</taxon>
        <taxon>Vertebrata</taxon>
        <taxon>Euteleostomi</taxon>
        <taxon>Actinopterygii</taxon>
        <taxon>Neopterygii</taxon>
        <taxon>Teleostei</taxon>
        <taxon>Neoteleostei</taxon>
        <taxon>Acanthomorphata</taxon>
        <taxon>Ovalentaria</taxon>
        <taxon>Pomacentridae</taxon>
        <taxon>Amphiprion</taxon>
    </lineage>
</organism>
<reference evidence="14" key="2">
    <citation type="submission" date="2025-08" db="UniProtKB">
        <authorList>
            <consortium name="Ensembl"/>
        </authorList>
    </citation>
    <scope>IDENTIFICATION</scope>
</reference>
<evidence type="ECO:0000256" key="9">
    <source>
        <dbReference type="ARBA" id="ARBA00025378"/>
    </source>
</evidence>
<dbReference type="EC" id="2.1.1.282" evidence="3"/>
<comment type="similarity">
    <text evidence="2">Belongs to the TYW3 family.</text>
</comment>
<proteinExistence type="inferred from homology"/>
<dbReference type="PANTHER" id="PTHR48418:SF1">
    <property type="entry name" value="TRNA WYBUTOSINE-SYNTHESIZING PROTEIN 3"/>
    <property type="match status" value="1"/>
</dbReference>
<evidence type="ECO:0000256" key="8">
    <source>
        <dbReference type="ARBA" id="ARBA00022694"/>
    </source>
</evidence>
<dbReference type="GeneTree" id="ENSGT00940000153304"/>
<evidence type="ECO:0000256" key="4">
    <source>
        <dbReference type="ARBA" id="ARBA00016536"/>
    </source>
</evidence>
<dbReference type="AlphaFoldDB" id="A0A3P8SLC7"/>
<feature type="compositionally biased region" description="Basic and acidic residues" evidence="12">
    <location>
        <begin position="62"/>
        <end position="73"/>
    </location>
</feature>
<dbReference type="InterPro" id="IPR036602">
    <property type="entry name" value="tRNA_yW-synthesising-like_sf"/>
</dbReference>
<dbReference type="Gene3D" id="3.30.1960.10">
    <property type="entry name" value="tRNA wybutosine-synthesizing-like"/>
    <property type="match status" value="1"/>
</dbReference>
<keyword evidence="5" id="KW-0489">Methyltransferase</keyword>
<feature type="domain" description="tRNA wybutosine-synthesizing protein" evidence="13">
    <location>
        <begin position="1"/>
        <end position="65"/>
    </location>
</feature>
<comment type="pathway">
    <text evidence="1">tRNA modification; wybutosine-tRNA(Phe) biosynthesis.</text>
</comment>
<evidence type="ECO:0000256" key="7">
    <source>
        <dbReference type="ARBA" id="ARBA00022691"/>
    </source>
</evidence>
<evidence type="ECO:0000256" key="1">
    <source>
        <dbReference type="ARBA" id="ARBA00004797"/>
    </source>
</evidence>
<dbReference type="GO" id="GO:0008168">
    <property type="term" value="F:methyltransferase activity"/>
    <property type="evidence" value="ECO:0007669"/>
    <property type="project" value="UniProtKB-KW"/>
</dbReference>
<dbReference type="SUPFAM" id="SSF111278">
    <property type="entry name" value="SSo0622-like"/>
    <property type="match status" value="1"/>
</dbReference>
<keyword evidence="7" id="KW-0949">S-adenosyl-L-methionine</keyword>
<reference evidence="14 15" key="1">
    <citation type="submission" date="2018-03" db="EMBL/GenBank/DDBJ databases">
        <title>Finding Nemo's genes: A chromosome-scale reference assembly of the genome of the orange clownfish Amphiprion percula.</title>
        <authorList>
            <person name="Lehmann R."/>
        </authorList>
    </citation>
    <scope>NUCLEOTIDE SEQUENCE</scope>
</reference>
<dbReference type="Pfam" id="PF02676">
    <property type="entry name" value="TYW3"/>
    <property type="match status" value="1"/>
</dbReference>
<reference evidence="14" key="3">
    <citation type="submission" date="2025-09" db="UniProtKB">
        <authorList>
            <consortium name="Ensembl"/>
        </authorList>
    </citation>
    <scope>IDENTIFICATION</scope>
</reference>
<name>A0A3P8SLC7_AMPPE</name>
<sequence length="92" mass="10399">VAVNSGFRNSGITVGKTGKTIAVRSTHGLEVPLSHQGKLLVEREYVDFLTQIANQKMEENLRRIQSPVHRETTKTTNPRSSRKRRQEGIRCV</sequence>
<dbReference type="GO" id="GO:0032259">
    <property type="term" value="P:methylation"/>
    <property type="evidence" value="ECO:0007669"/>
    <property type="project" value="UniProtKB-KW"/>
</dbReference>
<keyword evidence="8" id="KW-0819">tRNA processing</keyword>
<evidence type="ECO:0000256" key="12">
    <source>
        <dbReference type="SAM" id="MobiDB-lite"/>
    </source>
</evidence>
<accession>A0A3P8SLC7</accession>
<keyword evidence="6" id="KW-0808">Transferase</keyword>
<dbReference type="InterPro" id="IPR003827">
    <property type="entry name" value="tRNA_yW-synthesising"/>
</dbReference>
<protein>
    <recommendedName>
        <fullName evidence="4">tRNA wybutosine-synthesizing protein 3 homolog</fullName>
        <ecNumber evidence="3">2.1.1.282</ecNumber>
    </recommendedName>
    <alternativeName>
        <fullName evidence="10">tRNA(Phe) 7-((3-amino-3-carboxypropyl)-4-demethylwyosine(37)-N(4))-methyltransferase</fullName>
    </alternativeName>
</protein>
<dbReference type="UniPathway" id="UPA00375"/>
<feature type="region of interest" description="Disordered" evidence="12">
    <location>
        <begin position="62"/>
        <end position="92"/>
    </location>
</feature>
<evidence type="ECO:0000256" key="6">
    <source>
        <dbReference type="ARBA" id="ARBA00022679"/>
    </source>
</evidence>
<keyword evidence="15" id="KW-1185">Reference proteome</keyword>
<dbReference type="GO" id="GO:0008033">
    <property type="term" value="P:tRNA processing"/>
    <property type="evidence" value="ECO:0007669"/>
    <property type="project" value="UniProtKB-KW"/>
</dbReference>
<comment type="function">
    <text evidence="9">Probable S-adenosyl-L-methionine-dependent methyltransferase that acts as a component of the wybutosine biosynthesis pathway. Wybutosine is a hyper modified guanosine with a tricyclic base found at the 3'-position adjacent to the anticodon of eukaryotic phenylalanine tRNA.</text>
</comment>
<dbReference type="Ensembl" id="ENSAPET00000013596.1">
    <property type="protein sequence ID" value="ENSAPEP00000013243.1"/>
    <property type="gene ID" value="ENSAPEG00000009395.1"/>
</dbReference>
<evidence type="ECO:0000259" key="13">
    <source>
        <dbReference type="Pfam" id="PF02676"/>
    </source>
</evidence>
<dbReference type="PANTHER" id="PTHR48418">
    <property type="entry name" value="TRNA WYBUTOSINE-SYNTHESIZING PROTEIN 3"/>
    <property type="match status" value="1"/>
</dbReference>
<evidence type="ECO:0000313" key="15">
    <source>
        <dbReference type="Proteomes" id="UP000265080"/>
    </source>
</evidence>
<dbReference type="Proteomes" id="UP000265080">
    <property type="component" value="Chromosome 10"/>
</dbReference>
<evidence type="ECO:0000256" key="3">
    <source>
        <dbReference type="ARBA" id="ARBA00012750"/>
    </source>
</evidence>
<evidence type="ECO:0000256" key="11">
    <source>
        <dbReference type="ARBA" id="ARBA00049202"/>
    </source>
</evidence>
<evidence type="ECO:0000313" key="14">
    <source>
        <dbReference type="Ensembl" id="ENSAPEP00000013243.1"/>
    </source>
</evidence>
<evidence type="ECO:0000256" key="5">
    <source>
        <dbReference type="ARBA" id="ARBA00022603"/>
    </source>
</evidence>